<accession>A0A8X8CGI1</accession>
<dbReference type="EMBL" id="JAAWWB010000024">
    <property type="protein sequence ID" value="KAG6753202.1"/>
    <property type="molecule type" value="Genomic_DNA"/>
</dbReference>
<comment type="caution">
    <text evidence="1">The sequence shown here is derived from an EMBL/GenBank/DDBJ whole genome shotgun (WGS) entry which is preliminary data.</text>
</comment>
<evidence type="ECO:0000313" key="2">
    <source>
        <dbReference type="Proteomes" id="UP000886885"/>
    </source>
</evidence>
<proteinExistence type="predicted"/>
<dbReference type="Proteomes" id="UP000886885">
    <property type="component" value="Chromosome 12D"/>
</dbReference>
<organism evidence="1 2">
    <name type="scientific">Populus tomentosa</name>
    <name type="common">Chinese white poplar</name>
    <dbReference type="NCBI Taxonomy" id="118781"/>
    <lineage>
        <taxon>Eukaryota</taxon>
        <taxon>Viridiplantae</taxon>
        <taxon>Streptophyta</taxon>
        <taxon>Embryophyta</taxon>
        <taxon>Tracheophyta</taxon>
        <taxon>Spermatophyta</taxon>
        <taxon>Magnoliopsida</taxon>
        <taxon>eudicotyledons</taxon>
        <taxon>Gunneridae</taxon>
        <taxon>Pentapetalae</taxon>
        <taxon>rosids</taxon>
        <taxon>fabids</taxon>
        <taxon>Malpighiales</taxon>
        <taxon>Salicaceae</taxon>
        <taxon>Saliceae</taxon>
        <taxon>Populus</taxon>
    </lineage>
</organism>
<dbReference type="PROSITE" id="PS00018">
    <property type="entry name" value="EF_HAND_1"/>
    <property type="match status" value="1"/>
</dbReference>
<keyword evidence="2" id="KW-1185">Reference proteome</keyword>
<sequence length="122" mass="13136">MKSRVGKILVRDSGIRFSFSSSILEFTSLSIYTFLFSFVRVACVYCLCIPQASSSGDGNGHSEDLVSPSELGCRLGLIGGELILREAKLAEESLDSDGDGLLALEDLVGLMEGSGRRRREVA</sequence>
<reference evidence="1" key="1">
    <citation type="journal article" date="2020" name="bioRxiv">
        <title>Hybrid origin of Populus tomentosa Carr. identified through genome sequencing and phylogenomic analysis.</title>
        <authorList>
            <person name="An X."/>
            <person name="Gao K."/>
            <person name="Chen Z."/>
            <person name="Li J."/>
            <person name="Yang X."/>
            <person name="Yang X."/>
            <person name="Zhou J."/>
            <person name="Guo T."/>
            <person name="Zhao T."/>
            <person name="Huang S."/>
            <person name="Miao D."/>
            <person name="Khan W.U."/>
            <person name="Rao P."/>
            <person name="Ye M."/>
            <person name="Lei B."/>
            <person name="Liao W."/>
            <person name="Wang J."/>
            <person name="Ji L."/>
            <person name="Li Y."/>
            <person name="Guo B."/>
            <person name="Mustafa N.S."/>
            <person name="Li S."/>
            <person name="Yun Q."/>
            <person name="Keller S.R."/>
            <person name="Mao J."/>
            <person name="Zhang R."/>
            <person name="Strauss S.H."/>
        </authorList>
    </citation>
    <scope>NUCLEOTIDE SEQUENCE</scope>
    <source>
        <strain evidence="1">GM15</strain>
        <tissue evidence="1">Leaf</tissue>
    </source>
</reference>
<protein>
    <recommendedName>
        <fullName evidence="3">EF-hand domain-containing protein</fullName>
    </recommendedName>
</protein>
<name>A0A8X8CGI1_POPTO</name>
<dbReference type="InterPro" id="IPR018247">
    <property type="entry name" value="EF_Hand_1_Ca_BS"/>
</dbReference>
<dbReference type="AlphaFoldDB" id="A0A8X8CGI1"/>
<evidence type="ECO:0000313" key="1">
    <source>
        <dbReference type="EMBL" id="KAG6753202.1"/>
    </source>
</evidence>
<evidence type="ECO:0008006" key="3">
    <source>
        <dbReference type="Google" id="ProtNLM"/>
    </source>
</evidence>
<gene>
    <name evidence="1" type="ORF">POTOM_043249</name>
</gene>